<sequence length="390" mass="45739">MAHPTTGLDEDKLKENLESVKEIVNKIKDQPWHMRRKMKLYRISQIYIGRYEGRLNRGRANAANLAKFFKQIRRNLENLIAVLQPWEERIKSIENRFGSAAASYFILLRWVIWINLIQTFFILGLVMVPELIWGEKNGETWRTTMTKEEISTALTWSTIYHYGGYIKYTPVYYGYYSDNPSFSFGYRLPLAYLATTLAILLHSFWAVLAKMATNVREGTGGGGTDQYQFATRSYCSWDYMIANRDTGDNKVAAISRAFKEYILEEHHRGEKDHNKWLRLFLRILAWVITGLLLALSVYILMQVMEWKKTFKDPNPSYFQSNAQALTFKGISLVFPELFEKLEHLEEYHPLINLRLHLTRIAMLNLVTNYALIQNWISEANEMVRTRLSNR</sequence>
<dbReference type="Proteomes" id="UP000186922">
    <property type="component" value="Unassembled WGS sequence"/>
</dbReference>
<dbReference type="PANTHER" id="PTHR23302:SF40">
    <property type="entry name" value="TRANSMEMBRANE CHANNEL-LIKE PROTEIN"/>
    <property type="match status" value="1"/>
</dbReference>
<dbReference type="EMBL" id="BDGG01000001">
    <property type="protein sequence ID" value="GAU88856.1"/>
    <property type="molecule type" value="Genomic_DNA"/>
</dbReference>
<keyword evidence="1" id="KW-0472">Membrane</keyword>
<evidence type="ECO:0008006" key="4">
    <source>
        <dbReference type="Google" id="ProtNLM"/>
    </source>
</evidence>
<dbReference type="PANTHER" id="PTHR23302">
    <property type="entry name" value="TRANSMEMBRANE CHANNEL-RELATED"/>
    <property type="match status" value="1"/>
</dbReference>
<feature type="transmembrane region" description="Helical" evidence="1">
    <location>
        <begin position="190"/>
        <end position="208"/>
    </location>
</feature>
<feature type="transmembrane region" description="Helical" evidence="1">
    <location>
        <begin position="106"/>
        <end position="128"/>
    </location>
</feature>
<reference evidence="2 3" key="1">
    <citation type="journal article" date="2016" name="Nat. Commun.">
        <title>Extremotolerant tardigrade genome and improved radiotolerance of human cultured cells by tardigrade-unique protein.</title>
        <authorList>
            <person name="Hashimoto T."/>
            <person name="Horikawa D.D."/>
            <person name="Saito Y."/>
            <person name="Kuwahara H."/>
            <person name="Kozuka-Hata H."/>
            <person name="Shin-I T."/>
            <person name="Minakuchi Y."/>
            <person name="Ohishi K."/>
            <person name="Motoyama A."/>
            <person name="Aizu T."/>
            <person name="Enomoto A."/>
            <person name="Kondo K."/>
            <person name="Tanaka S."/>
            <person name="Hara Y."/>
            <person name="Koshikawa S."/>
            <person name="Sagara H."/>
            <person name="Miura T."/>
            <person name="Yokobori S."/>
            <person name="Miyagawa K."/>
            <person name="Suzuki Y."/>
            <person name="Kubo T."/>
            <person name="Oyama M."/>
            <person name="Kohara Y."/>
            <person name="Fujiyama A."/>
            <person name="Arakawa K."/>
            <person name="Katayama T."/>
            <person name="Toyoda A."/>
            <person name="Kunieda T."/>
        </authorList>
    </citation>
    <scope>NUCLEOTIDE SEQUENCE [LARGE SCALE GENOMIC DNA]</scope>
    <source>
        <strain evidence="2 3">YOKOZUNA-1</strain>
    </source>
</reference>
<evidence type="ECO:0000256" key="1">
    <source>
        <dbReference type="SAM" id="Phobius"/>
    </source>
</evidence>
<protein>
    <recommendedName>
        <fullName evidence="4">TMC domain-containing protein</fullName>
    </recommendedName>
</protein>
<dbReference type="STRING" id="947166.A0A1D1UGT5"/>
<accession>A0A1D1UGT5</accession>
<dbReference type="GO" id="GO:0008381">
    <property type="term" value="F:mechanosensitive monoatomic ion channel activity"/>
    <property type="evidence" value="ECO:0007669"/>
    <property type="project" value="TreeGrafter"/>
</dbReference>
<keyword evidence="1" id="KW-0812">Transmembrane</keyword>
<name>A0A1D1UGT5_RAMVA</name>
<evidence type="ECO:0000313" key="3">
    <source>
        <dbReference type="Proteomes" id="UP000186922"/>
    </source>
</evidence>
<dbReference type="AlphaFoldDB" id="A0A1D1UGT5"/>
<feature type="transmembrane region" description="Helical" evidence="1">
    <location>
        <begin position="279"/>
        <end position="301"/>
    </location>
</feature>
<organism evidence="2 3">
    <name type="scientific">Ramazzottius varieornatus</name>
    <name type="common">Water bear</name>
    <name type="synonym">Tardigrade</name>
    <dbReference type="NCBI Taxonomy" id="947166"/>
    <lineage>
        <taxon>Eukaryota</taxon>
        <taxon>Metazoa</taxon>
        <taxon>Ecdysozoa</taxon>
        <taxon>Tardigrada</taxon>
        <taxon>Eutardigrada</taxon>
        <taxon>Parachela</taxon>
        <taxon>Hypsibioidea</taxon>
        <taxon>Ramazzottiidae</taxon>
        <taxon>Ramazzottius</taxon>
    </lineage>
</organism>
<gene>
    <name evidence="2" type="primary">RvY_01478</name>
    <name evidence="2" type="synonym">RvY_01478.4</name>
    <name evidence="2" type="ORF">RvY_01478-4</name>
</gene>
<evidence type="ECO:0000313" key="2">
    <source>
        <dbReference type="EMBL" id="GAU88856.1"/>
    </source>
</evidence>
<keyword evidence="1" id="KW-1133">Transmembrane helix</keyword>
<dbReference type="GO" id="GO:0005886">
    <property type="term" value="C:plasma membrane"/>
    <property type="evidence" value="ECO:0007669"/>
    <property type="project" value="InterPro"/>
</dbReference>
<proteinExistence type="predicted"/>
<dbReference type="InterPro" id="IPR038900">
    <property type="entry name" value="TMC"/>
</dbReference>
<comment type="caution">
    <text evidence="2">The sequence shown here is derived from an EMBL/GenBank/DDBJ whole genome shotgun (WGS) entry which is preliminary data.</text>
</comment>
<dbReference type="OrthoDB" id="5831905at2759"/>
<keyword evidence="3" id="KW-1185">Reference proteome</keyword>